<evidence type="ECO:0000313" key="3">
    <source>
        <dbReference type="Proteomes" id="UP001551695"/>
    </source>
</evidence>
<gene>
    <name evidence="2" type="ORF">AB0I48_21840</name>
</gene>
<dbReference type="Proteomes" id="UP001551695">
    <property type="component" value="Unassembled WGS sequence"/>
</dbReference>
<proteinExistence type="predicted"/>
<dbReference type="RefSeq" id="WP_357785998.1">
    <property type="nucleotide sequence ID" value="NZ_JBFAKC010000010.1"/>
</dbReference>
<reference evidence="2 3" key="1">
    <citation type="submission" date="2024-06" db="EMBL/GenBank/DDBJ databases">
        <title>The Natural Products Discovery Center: Release of the First 8490 Sequenced Strains for Exploring Actinobacteria Biosynthetic Diversity.</title>
        <authorList>
            <person name="Kalkreuter E."/>
            <person name="Kautsar S.A."/>
            <person name="Yang D."/>
            <person name="Bader C.D."/>
            <person name="Teijaro C.N."/>
            <person name="Fluegel L."/>
            <person name="Davis C.M."/>
            <person name="Simpson J.R."/>
            <person name="Lauterbach L."/>
            <person name="Steele A.D."/>
            <person name="Gui C."/>
            <person name="Meng S."/>
            <person name="Li G."/>
            <person name="Viehrig K."/>
            <person name="Ye F."/>
            <person name="Su P."/>
            <person name="Kiefer A.F."/>
            <person name="Nichols A."/>
            <person name="Cepeda A.J."/>
            <person name="Yan W."/>
            <person name="Fan B."/>
            <person name="Jiang Y."/>
            <person name="Adhikari A."/>
            <person name="Zheng C.-J."/>
            <person name="Schuster L."/>
            <person name="Cowan T.M."/>
            <person name="Smanski M.J."/>
            <person name="Chevrette M.G."/>
            <person name="De Carvalho L.P.S."/>
            <person name="Shen B."/>
        </authorList>
    </citation>
    <scope>NUCLEOTIDE SEQUENCE [LARGE SCALE GENOMIC DNA]</scope>
    <source>
        <strain evidence="2 3">NPDC050403</strain>
    </source>
</reference>
<sequence length="136" mass="14817">METDGRLSPDRRTLAPDSARTPPPGLLVVVMNAVIPDSDLLPIGGDRDYGDLGGWAYSWLFSIAEVLSAASESVPAEWGFCPVPALESAHSLDEYARATDDDPQVSAVIDAYHTHGVHSIRAIGSTLYEFIRNWKY</sequence>
<name>A0ABV3FXQ8_9NOCA</name>
<dbReference type="EMBL" id="JBFAKC010000010">
    <property type="protein sequence ID" value="MEV0710214.1"/>
    <property type="molecule type" value="Genomic_DNA"/>
</dbReference>
<evidence type="ECO:0000256" key="1">
    <source>
        <dbReference type="SAM" id="MobiDB-lite"/>
    </source>
</evidence>
<feature type="region of interest" description="Disordered" evidence="1">
    <location>
        <begin position="1"/>
        <end position="20"/>
    </location>
</feature>
<comment type="caution">
    <text evidence="2">The sequence shown here is derived from an EMBL/GenBank/DDBJ whole genome shotgun (WGS) entry which is preliminary data.</text>
</comment>
<keyword evidence="3" id="KW-1185">Reference proteome</keyword>
<evidence type="ECO:0000313" key="2">
    <source>
        <dbReference type="EMBL" id="MEV0710214.1"/>
    </source>
</evidence>
<organism evidence="2 3">
    <name type="scientific">Nocardia aurea</name>
    <dbReference type="NCBI Taxonomy" id="2144174"/>
    <lineage>
        <taxon>Bacteria</taxon>
        <taxon>Bacillati</taxon>
        <taxon>Actinomycetota</taxon>
        <taxon>Actinomycetes</taxon>
        <taxon>Mycobacteriales</taxon>
        <taxon>Nocardiaceae</taxon>
        <taxon>Nocardia</taxon>
    </lineage>
</organism>
<protein>
    <submittedName>
        <fullName evidence="2">Uncharacterized protein</fullName>
    </submittedName>
</protein>
<accession>A0ABV3FXQ8</accession>
<feature type="compositionally biased region" description="Basic and acidic residues" evidence="1">
    <location>
        <begin position="1"/>
        <end position="14"/>
    </location>
</feature>